<keyword evidence="2" id="KW-1133">Transmembrane helix</keyword>
<accession>A0A0P8DVY4</accession>
<dbReference type="Proteomes" id="UP000050360">
    <property type="component" value="Unassembled WGS sequence"/>
</dbReference>
<dbReference type="Pfam" id="PF13514">
    <property type="entry name" value="AAA_27"/>
    <property type="match status" value="1"/>
</dbReference>
<dbReference type="EMBL" id="LKCM01000311">
    <property type="protein sequence ID" value="KPQ41718.1"/>
    <property type="molecule type" value="Genomic_DNA"/>
</dbReference>
<evidence type="ECO:0000313" key="4">
    <source>
        <dbReference type="EMBL" id="KPQ41718.1"/>
    </source>
</evidence>
<dbReference type="SUPFAM" id="SSF52540">
    <property type="entry name" value="P-loop containing nucleoside triphosphate hydrolases"/>
    <property type="match status" value="1"/>
</dbReference>
<gene>
    <name evidence="4" type="ORF">MPEBLZ_03746</name>
</gene>
<evidence type="ECO:0000259" key="3">
    <source>
        <dbReference type="Pfam" id="PF13514"/>
    </source>
</evidence>
<feature type="domain" description="YhaN AAA" evidence="3">
    <location>
        <begin position="4"/>
        <end position="62"/>
    </location>
</feature>
<evidence type="ECO:0000313" key="5">
    <source>
        <dbReference type="Proteomes" id="UP000050360"/>
    </source>
</evidence>
<dbReference type="InterPro" id="IPR027417">
    <property type="entry name" value="P-loop_NTPase"/>
</dbReference>
<feature type="coiled-coil region" evidence="1">
    <location>
        <begin position="173"/>
        <end position="245"/>
    </location>
</feature>
<dbReference type="AlphaFoldDB" id="A0A0P8DVY4"/>
<dbReference type="PANTHER" id="PTHR41259:SF1">
    <property type="entry name" value="DOUBLE-STRAND BREAK REPAIR RAD50 ATPASE, PUTATIVE-RELATED"/>
    <property type="match status" value="1"/>
</dbReference>
<feature type="transmembrane region" description="Helical" evidence="2">
    <location>
        <begin position="288"/>
        <end position="321"/>
    </location>
</feature>
<name>A0A0P8DVY4_9EURY</name>
<proteinExistence type="predicted"/>
<reference evidence="4 5" key="1">
    <citation type="submission" date="2015-09" db="EMBL/GenBank/DDBJ databases">
        <title>A metagenomics-based metabolic model of nitrate-dependent anaerobic oxidation of methane by Methanoperedens-like archaea.</title>
        <authorList>
            <person name="Arshad A."/>
            <person name="Speth D.R."/>
            <person name="De Graaf R.M."/>
            <person name="Op Den Camp H.J."/>
            <person name="Jetten M.S."/>
            <person name="Welte C.U."/>
        </authorList>
    </citation>
    <scope>NUCLEOTIDE SEQUENCE [LARGE SCALE GENOMIC DNA]</scope>
</reference>
<comment type="caution">
    <text evidence="4">The sequence shown here is derived from an EMBL/GenBank/DDBJ whole genome shotgun (WGS) entry which is preliminary data.</text>
</comment>
<feature type="coiled-coil region" evidence="1">
    <location>
        <begin position="333"/>
        <end position="442"/>
    </location>
</feature>
<keyword evidence="1" id="KW-0175">Coiled coil</keyword>
<dbReference type="Gene3D" id="3.40.50.300">
    <property type="entry name" value="P-loop containing nucleotide triphosphate hydrolases"/>
    <property type="match status" value="2"/>
</dbReference>
<protein>
    <submittedName>
        <fullName evidence="4">DNA double-strand break repair Rad50 ATPase</fullName>
    </submittedName>
</protein>
<dbReference type="GO" id="GO:0006302">
    <property type="term" value="P:double-strand break repair"/>
    <property type="evidence" value="ECO:0007669"/>
    <property type="project" value="InterPro"/>
</dbReference>
<dbReference type="GO" id="GO:0016887">
    <property type="term" value="F:ATP hydrolysis activity"/>
    <property type="evidence" value="ECO:0007669"/>
    <property type="project" value="InterPro"/>
</dbReference>
<dbReference type="InterPro" id="IPR038734">
    <property type="entry name" value="YhaN_AAA"/>
</dbReference>
<evidence type="ECO:0000256" key="2">
    <source>
        <dbReference type="SAM" id="Phobius"/>
    </source>
</evidence>
<organism evidence="4 5">
    <name type="scientific">Candidatus Methanoperedens nitratireducens</name>
    <dbReference type="NCBI Taxonomy" id="1392998"/>
    <lineage>
        <taxon>Archaea</taxon>
        <taxon>Methanobacteriati</taxon>
        <taxon>Methanobacteriota</taxon>
        <taxon>Stenosarchaea group</taxon>
        <taxon>Methanomicrobia</taxon>
        <taxon>Methanosarcinales</taxon>
        <taxon>ANME-2 cluster</taxon>
        <taxon>Candidatus Methanoperedentaceae</taxon>
        <taxon>Candidatus Methanoperedens</taxon>
    </lineage>
</organism>
<evidence type="ECO:0000256" key="1">
    <source>
        <dbReference type="SAM" id="Coils"/>
    </source>
</evidence>
<keyword evidence="2" id="KW-0812">Transmembrane</keyword>
<sequence length="579" mass="66766">MVQLIKLEMEGFGKFAKEKPIDFDEGINFIIGLNEAGKSTVLEAISASIFKYTKAQIEPFICWNNNETCRTVLTYRTDKADIFKIISDYKSGKRRLEKIENGRMKEIATIDKNINPFLKEHFGFDDKKVFENTAFIRQSHIAILEDNSVKNKIKDMIEKVFAGSAESSATKALAKMNQVAKDYSKQIDNLEEEKVKFKEKLESVKKTRGSVAEDSGELKNIGTELDDKIIKLENLEQNKKLFYEKDKLSGEDKHLNEQIKKVDELIETLSSDKEVSTKPIPDKTIGIILTLIGILISLTGIGAAIDILLVIGIPLVIWGLIKLLQKEEKRKPVQKDNEKLQKYLTEKNELINKKAIIEKRFEEYKLVNFNINDFNELETLKKEVDTLRSRKVELQTSIRTTTTLVESPEEVKEELDSIEENQRELNKKIEEYKLAAHFLELAESEVHHKFTPMIEKNSKQILKEITNERYSDLKIEEDTLNIKIKEPEAKEYIDVSYLSQGTKDQLYFTLRTVMSDLLSGDTNIPLILDDPFHNFDNVRLAKTINMINELAKNKQIILISHRPYHQEVKNFTGKIIELN</sequence>
<keyword evidence="2" id="KW-0472">Membrane</keyword>
<dbReference type="PANTHER" id="PTHR41259">
    <property type="entry name" value="DOUBLE-STRAND BREAK REPAIR RAD50 ATPASE, PUTATIVE-RELATED"/>
    <property type="match status" value="1"/>
</dbReference>